<dbReference type="InterPro" id="IPR035681">
    <property type="entry name" value="ComA-like_MBL"/>
</dbReference>
<evidence type="ECO:0000256" key="1">
    <source>
        <dbReference type="ARBA" id="ARBA00004651"/>
    </source>
</evidence>
<dbReference type="NCBIfam" id="TIGR00361">
    <property type="entry name" value="ComEC_Rec2"/>
    <property type="match status" value="1"/>
</dbReference>
<feature type="transmembrane region" description="Helical" evidence="6">
    <location>
        <begin position="356"/>
        <end position="375"/>
    </location>
</feature>
<name>A0A2K4ZFY9_9FIRM</name>
<dbReference type="SMART" id="SM00849">
    <property type="entry name" value="Lactamase_B"/>
    <property type="match status" value="1"/>
</dbReference>
<dbReference type="InterPro" id="IPR036866">
    <property type="entry name" value="RibonucZ/Hydroxyglut_hydro"/>
</dbReference>
<dbReference type="Pfam" id="PF03772">
    <property type="entry name" value="Competence"/>
    <property type="match status" value="1"/>
</dbReference>
<dbReference type="InterPro" id="IPR001279">
    <property type="entry name" value="Metallo-B-lactamas"/>
</dbReference>
<dbReference type="PANTHER" id="PTHR30619">
    <property type="entry name" value="DNA INTERNALIZATION/COMPETENCE PROTEIN COMEC/REC2"/>
    <property type="match status" value="1"/>
</dbReference>
<keyword evidence="2" id="KW-1003">Cell membrane</keyword>
<accession>A0A2K4ZFY9</accession>
<evidence type="ECO:0000313" key="9">
    <source>
        <dbReference type="Proteomes" id="UP000236311"/>
    </source>
</evidence>
<dbReference type="Pfam" id="PF00753">
    <property type="entry name" value="Lactamase_B"/>
    <property type="match status" value="1"/>
</dbReference>
<dbReference type="Gene3D" id="3.60.15.10">
    <property type="entry name" value="Ribonuclease Z/Hydroxyacylglutathione hydrolase-like"/>
    <property type="match status" value="1"/>
</dbReference>
<evidence type="ECO:0000313" key="8">
    <source>
        <dbReference type="EMBL" id="SOY29356.1"/>
    </source>
</evidence>
<sequence>MRRPLFAAALFLVIIAAVRLKVGWADNVRPGEVSSGKMTSRDTLLVTGQVYQKEDTSIYLKSIVIWESNAFGLSSADSGREIHCQDNFILETQQTLTILLGSTVAVRGVFYPCSEATNPGEFDSAVYYRTLGIGGRLKKAEILAVGGECWQVREGLYRLKQYFKERLYRIFPEKEAAVMSALLLGDKKDLDDELKELYKRNGILHILSISSLHITIIGMSVYRLFRKRGMPVWPAAAAGSVLLLLYGCMTGFSVSACRAIGMYLIKMLAEVAGRTYDMLTALGVMGAVMVIGNPYYLQNSGFLLSFTSVLGIGAVYPALAPESGRNKREMREDGEGFRGKAVSALWSLSENLRQSAFASLSITLTTLPVQLWFYYEIPVYSVFLNLFVIPLVKPLMTAGLAAMAVPGLGILGMADRCILALYEFLCGCFDRLPFHTWNPGCPKVWQIVVYYLLLSGVVIFRTSLKTGKRYVDGAAGAGILSFAVLLFAMKPWSENRVIFLDVGQGDCILVHTASGENYLFDCGSSSRSNVGRYVLLPCLKYSGIRDIDAVFLSHPDADHVNGALELFAIGGENNIKIHQLLLPAVDESLREEQLGTLTKAAAAAEEGRGIPVGYLAAGDSWSCKSADFVCLHPGAGFSSQDVNAGSECILVEFNSASSGSWTLLLTGDVQEEGEEAFQEALEAEDIRNITVLKAAHHGSRNSTPAALLERLNPMLTVISCGRNNRYGHPHAELLERLKVSGTDILQTDRSGAITITDRGGELKVMQFWEE</sequence>
<dbReference type="InterPro" id="IPR052159">
    <property type="entry name" value="Competence_DNA_uptake"/>
</dbReference>
<feature type="domain" description="Metallo-beta-lactamase" evidence="7">
    <location>
        <begin position="504"/>
        <end position="722"/>
    </location>
</feature>
<dbReference type="AlphaFoldDB" id="A0A2K4ZFY9"/>
<dbReference type="GO" id="GO:0030420">
    <property type="term" value="P:establishment of competence for transformation"/>
    <property type="evidence" value="ECO:0007669"/>
    <property type="project" value="InterPro"/>
</dbReference>
<dbReference type="PANTHER" id="PTHR30619:SF1">
    <property type="entry name" value="RECOMBINATION PROTEIN 2"/>
    <property type="match status" value="1"/>
</dbReference>
<dbReference type="SUPFAM" id="SSF56281">
    <property type="entry name" value="Metallo-hydrolase/oxidoreductase"/>
    <property type="match status" value="1"/>
</dbReference>
<dbReference type="CDD" id="cd07731">
    <property type="entry name" value="ComA-like_MBL-fold"/>
    <property type="match status" value="1"/>
</dbReference>
<feature type="transmembrane region" description="Helical" evidence="6">
    <location>
        <begin position="203"/>
        <end position="225"/>
    </location>
</feature>
<comment type="subcellular location">
    <subcellularLocation>
        <location evidence="1">Cell membrane</location>
        <topology evidence="1">Multi-pass membrane protein</topology>
    </subcellularLocation>
</comment>
<dbReference type="Proteomes" id="UP000236311">
    <property type="component" value="Unassembled WGS sequence"/>
</dbReference>
<evidence type="ECO:0000259" key="7">
    <source>
        <dbReference type="SMART" id="SM00849"/>
    </source>
</evidence>
<dbReference type="InterPro" id="IPR004797">
    <property type="entry name" value="Competence_ComEC/Rec2"/>
</dbReference>
<dbReference type="NCBIfam" id="TIGR00360">
    <property type="entry name" value="ComEC_N-term"/>
    <property type="match status" value="1"/>
</dbReference>
<keyword evidence="4 6" id="KW-1133">Transmembrane helix</keyword>
<reference evidence="8 9" key="1">
    <citation type="submission" date="2018-01" db="EMBL/GenBank/DDBJ databases">
        <authorList>
            <person name="Gaut B.S."/>
            <person name="Morton B.R."/>
            <person name="Clegg M.T."/>
            <person name="Duvall M.R."/>
        </authorList>
    </citation>
    <scope>NUCLEOTIDE SEQUENCE [LARGE SCALE GENOMIC DNA]</scope>
    <source>
        <strain evidence="8">GP69</strain>
    </source>
</reference>
<evidence type="ECO:0000256" key="2">
    <source>
        <dbReference type="ARBA" id="ARBA00022475"/>
    </source>
</evidence>
<feature type="transmembrane region" description="Helical" evidence="6">
    <location>
        <begin position="302"/>
        <end position="320"/>
    </location>
</feature>
<gene>
    <name evidence="8" type="ORF">AMURIS_02071</name>
</gene>
<organism evidence="8 9">
    <name type="scientific">Acetatifactor muris</name>
    <dbReference type="NCBI Taxonomy" id="879566"/>
    <lineage>
        <taxon>Bacteria</taxon>
        <taxon>Bacillati</taxon>
        <taxon>Bacillota</taxon>
        <taxon>Clostridia</taxon>
        <taxon>Lachnospirales</taxon>
        <taxon>Lachnospiraceae</taxon>
        <taxon>Acetatifactor</taxon>
    </lineage>
</organism>
<keyword evidence="3 6" id="KW-0812">Transmembrane</keyword>
<feature type="transmembrane region" description="Helical" evidence="6">
    <location>
        <begin position="444"/>
        <end position="463"/>
    </location>
</feature>
<feature type="transmembrane region" description="Helical" evidence="6">
    <location>
        <begin position="232"/>
        <end position="256"/>
    </location>
</feature>
<evidence type="ECO:0000256" key="4">
    <source>
        <dbReference type="ARBA" id="ARBA00022989"/>
    </source>
</evidence>
<dbReference type="InterPro" id="IPR004477">
    <property type="entry name" value="ComEC_N"/>
</dbReference>
<proteinExistence type="predicted"/>
<dbReference type="RefSeq" id="WP_103239453.1">
    <property type="nucleotide sequence ID" value="NZ_JANJZD010000009.1"/>
</dbReference>
<protein>
    <submittedName>
        <fullName evidence="8">ComEC family competence protein</fullName>
    </submittedName>
</protein>
<evidence type="ECO:0000256" key="3">
    <source>
        <dbReference type="ARBA" id="ARBA00022692"/>
    </source>
</evidence>
<evidence type="ECO:0000256" key="6">
    <source>
        <dbReference type="SAM" id="Phobius"/>
    </source>
</evidence>
<dbReference type="OrthoDB" id="9761531at2"/>
<keyword evidence="9" id="KW-1185">Reference proteome</keyword>
<dbReference type="EMBL" id="OFSM01000009">
    <property type="protein sequence ID" value="SOY29356.1"/>
    <property type="molecule type" value="Genomic_DNA"/>
</dbReference>
<dbReference type="GO" id="GO:0005886">
    <property type="term" value="C:plasma membrane"/>
    <property type="evidence" value="ECO:0007669"/>
    <property type="project" value="UniProtKB-SubCell"/>
</dbReference>
<feature type="transmembrane region" description="Helical" evidence="6">
    <location>
        <begin position="470"/>
        <end position="489"/>
    </location>
</feature>
<feature type="transmembrane region" description="Helical" evidence="6">
    <location>
        <begin position="382"/>
        <end position="405"/>
    </location>
</feature>
<feature type="transmembrane region" description="Helical" evidence="6">
    <location>
        <begin position="276"/>
        <end position="295"/>
    </location>
</feature>
<evidence type="ECO:0000256" key="5">
    <source>
        <dbReference type="ARBA" id="ARBA00023136"/>
    </source>
</evidence>
<keyword evidence="5 6" id="KW-0472">Membrane</keyword>